<sequence length="85" mass="9624">MPPAPPLIASIEVATFRRIHRCRLPSSPVQVQLPSLAPALPPFLPRCQLLLPSSTTAEDLRYVLHVMKVLIGWRWNDIKANFRKS</sequence>
<dbReference type="Gramene" id="OMERI06G16720.1">
    <property type="protein sequence ID" value="OMERI06G16720.1"/>
    <property type="gene ID" value="OMERI06G16720"/>
</dbReference>
<dbReference type="AlphaFoldDB" id="A0A0E0E246"/>
<proteinExistence type="predicted"/>
<dbReference type="EnsemblPlants" id="OMERI06G16720.1">
    <property type="protein sequence ID" value="OMERI06G16720.1"/>
    <property type="gene ID" value="OMERI06G16720"/>
</dbReference>
<dbReference type="HOGENOM" id="CLU_2516480_0_0_1"/>
<name>A0A0E0E246_9ORYZ</name>
<evidence type="ECO:0000313" key="1">
    <source>
        <dbReference type="EnsemblPlants" id="OMERI06G16720.1"/>
    </source>
</evidence>
<keyword evidence="2" id="KW-1185">Reference proteome</keyword>
<reference evidence="1" key="1">
    <citation type="submission" date="2015-04" db="UniProtKB">
        <authorList>
            <consortium name="EnsemblPlants"/>
        </authorList>
    </citation>
    <scope>IDENTIFICATION</scope>
</reference>
<protein>
    <submittedName>
        <fullName evidence="1">Uncharacterized protein</fullName>
    </submittedName>
</protein>
<reference evidence="1" key="2">
    <citation type="submission" date="2018-05" db="EMBL/GenBank/DDBJ databases">
        <title>OmerRS3 (Oryza meridionalis Reference Sequence Version 3).</title>
        <authorList>
            <person name="Zhang J."/>
            <person name="Kudrna D."/>
            <person name="Lee S."/>
            <person name="Talag J."/>
            <person name="Welchert J."/>
            <person name="Wing R.A."/>
        </authorList>
    </citation>
    <scope>NUCLEOTIDE SEQUENCE [LARGE SCALE GENOMIC DNA]</scope>
    <source>
        <strain evidence="1">cv. OR44</strain>
    </source>
</reference>
<organism evidence="1">
    <name type="scientific">Oryza meridionalis</name>
    <dbReference type="NCBI Taxonomy" id="40149"/>
    <lineage>
        <taxon>Eukaryota</taxon>
        <taxon>Viridiplantae</taxon>
        <taxon>Streptophyta</taxon>
        <taxon>Embryophyta</taxon>
        <taxon>Tracheophyta</taxon>
        <taxon>Spermatophyta</taxon>
        <taxon>Magnoliopsida</taxon>
        <taxon>Liliopsida</taxon>
        <taxon>Poales</taxon>
        <taxon>Poaceae</taxon>
        <taxon>BOP clade</taxon>
        <taxon>Oryzoideae</taxon>
        <taxon>Oryzeae</taxon>
        <taxon>Oryzinae</taxon>
        <taxon>Oryza</taxon>
    </lineage>
</organism>
<evidence type="ECO:0000313" key="2">
    <source>
        <dbReference type="Proteomes" id="UP000008021"/>
    </source>
</evidence>
<dbReference type="Proteomes" id="UP000008021">
    <property type="component" value="Chromosome 6"/>
</dbReference>
<accession>A0A0E0E246</accession>